<evidence type="ECO:0000256" key="4">
    <source>
        <dbReference type="ARBA" id="ARBA00023136"/>
    </source>
</evidence>
<evidence type="ECO:0000313" key="7">
    <source>
        <dbReference type="EMBL" id="ASU85913.1"/>
    </source>
</evidence>
<feature type="domain" description="Ion transport" evidence="6">
    <location>
        <begin position="14"/>
        <end position="224"/>
    </location>
</feature>
<evidence type="ECO:0000256" key="3">
    <source>
        <dbReference type="ARBA" id="ARBA00022989"/>
    </source>
</evidence>
<name>A0A223SCV3_9ACTN</name>
<dbReference type="InterPro" id="IPR005821">
    <property type="entry name" value="Ion_trans_dom"/>
</dbReference>
<evidence type="ECO:0000313" key="8">
    <source>
        <dbReference type="Proteomes" id="UP000215005"/>
    </source>
</evidence>
<protein>
    <submittedName>
        <fullName evidence="7">Ion transporter</fullName>
    </submittedName>
</protein>
<keyword evidence="3 5" id="KW-1133">Transmembrane helix</keyword>
<keyword evidence="4 5" id="KW-0472">Membrane</keyword>
<dbReference type="PANTHER" id="PTHR10037:SF62">
    <property type="entry name" value="SODIUM CHANNEL PROTEIN 60E"/>
    <property type="match status" value="1"/>
</dbReference>
<feature type="transmembrane region" description="Helical" evidence="5">
    <location>
        <begin position="80"/>
        <end position="103"/>
    </location>
</feature>
<feature type="transmembrane region" description="Helical" evidence="5">
    <location>
        <begin position="15"/>
        <end position="34"/>
    </location>
</feature>
<dbReference type="Pfam" id="PF00520">
    <property type="entry name" value="Ion_trans"/>
    <property type="match status" value="1"/>
</dbReference>
<dbReference type="Gene3D" id="1.20.120.350">
    <property type="entry name" value="Voltage-gated potassium channels. Chain C"/>
    <property type="match status" value="1"/>
</dbReference>
<feature type="transmembrane region" description="Helical" evidence="5">
    <location>
        <begin position="124"/>
        <end position="145"/>
    </location>
</feature>
<organism evidence="7 8">
    <name type="scientific">Nocardiopsis gilva YIM 90087</name>
    <dbReference type="NCBI Taxonomy" id="1235441"/>
    <lineage>
        <taxon>Bacteria</taxon>
        <taxon>Bacillati</taxon>
        <taxon>Actinomycetota</taxon>
        <taxon>Actinomycetes</taxon>
        <taxon>Streptosporangiales</taxon>
        <taxon>Nocardiopsidaceae</taxon>
        <taxon>Nocardiopsis</taxon>
    </lineage>
</organism>
<evidence type="ECO:0000256" key="1">
    <source>
        <dbReference type="ARBA" id="ARBA00004141"/>
    </source>
</evidence>
<sequence>MLSPDRIRVIVDARWFQTIIIGLILANAFLLGLETSPWFLAEHGEVIHALDAAVLWVFVVELSLRIYGHRAGFFRDPWSWFDLIVVAIALLPSTGPFAVMRVLRILRVLRLLSVIPSLRHVVTGLFRAMPGMASISFLVALLLYVAAVMSTNLFRETAPQHFGDVFASLFTLFQIMTGDNWGEIARGVMGEQPLAWVFFVTFILASTFIALNLFIAVAVEALEHDGGDRSAEVRRGHDPDRDQDAVLAELRALRAEVAELRARAGSSVSKEAS</sequence>
<dbReference type="GO" id="GO:0001518">
    <property type="term" value="C:voltage-gated sodium channel complex"/>
    <property type="evidence" value="ECO:0007669"/>
    <property type="project" value="TreeGrafter"/>
</dbReference>
<keyword evidence="2 5" id="KW-0812">Transmembrane</keyword>
<keyword evidence="8" id="KW-1185">Reference proteome</keyword>
<proteinExistence type="predicted"/>
<gene>
    <name evidence="7" type="ORF">CDO52_26710</name>
</gene>
<dbReference type="GO" id="GO:0005248">
    <property type="term" value="F:voltage-gated sodium channel activity"/>
    <property type="evidence" value="ECO:0007669"/>
    <property type="project" value="TreeGrafter"/>
</dbReference>
<feature type="transmembrane region" description="Helical" evidence="5">
    <location>
        <begin position="46"/>
        <end position="68"/>
    </location>
</feature>
<dbReference type="Proteomes" id="UP000215005">
    <property type="component" value="Chromosome"/>
</dbReference>
<dbReference type="InterPro" id="IPR027359">
    <property type="entry name" value="Volt_channel_dom_sf"/>
</dbReference>
<dbReference type="OrthoDB" id="5297065at2"/>
<reference evidence="7 8" key="1">
    <citation type="submission" date="2017-08" db="EMBL/GenBank/DDBJ databases">
        <title>The complete genome sequence of Nocardiopsis gilva YIM 90087.</title>
        <authorList>
            <person name="Yin M."/>
            <person name="Tang S."/>
        </authorList>
    </citation>
    <scope>NUCLEOTIDE SEQUENCE [LARGE SCALE GENOMIC DNA]</scope>
    <source>
        <strain evidence="7 8">YIM 90087</strain>
    </source>
</reference>
<feature type="transmembrane region" description="Helical" evidence="5">
    <location>
        <begin position="194"/>
        <end position="219"/>
    </location>
</feature>
<dbReference type="InterPro" id="IPR043203">
    <property type="entry name" value="VGCC_Ca_Na"/>
</dbReference>
<dbReference type="EMBL" id="CP022753">
    <property type="protein sequence ID" value="ASU85913.1"/>
    <property type="molecule type" value="Genomic_DNA"/>
</dbReference>
<dbReference type="KEGG" id="ngv:CDO52_26710"/>
<comment type="subcellular location">
    <subcellularLocation>
        <location evidence="1">Membrane</location>
        <topology evidence="1">Multi-pass membrane protein</topology>
    </subcellularLocation>
</comment>
<dbReference type="SUPFAM" id="SSF81324">
    <property type="entry name" value="Voltage-gated potassium channels"/>
    <property type="match status" value="1"/>
</dbReference>
<evidence type="ECO:0000256" key="5">
    <source>
        <dbReference type="SAM" id="Phobius"/>
    </source>
</evidence>
<dbReference type="AlphaFoldDB" id="A0A223SCV3"/>
<evidence type="ECO:0000256" key="2">
    <source>
        <dbReference type="ARBA" id="ARBA00022692"/>
    </source>
</evidence>
<dbReference type="Gene3D" id="1.10.287.70">
    <property type="match status" value="1"/>
</dbReference>
<evidence type="ECO:0000259" key="6">
    <source>
        <dbReference type="Pfam" id="PF00520"/>
    </source>
</evidence>
<accession>A0A223SCV3</accession>
<dbReference type="PANTHER" id="PTHR10037">
    <property type="entry name" value="VOLTAGE-GATED CATION CHANNEL CALCIUM AND SODIUM"/>
    <property type="match status" value="1"/>
</dbReference>